<feature type="transmembrane region" description="Helical" evidence="1">
    <location>
        <begin position="34"/>
        <end position="52"/>
    </location>
</feature>
<accession>A0A078KPB4</accession>
<organism evidence="3 4">
    <name type="scientific">[Clostridium] cellulosi</name>
    <dbReference type="NCBI Taxonomy" id="29343"/>
    <lineage>
        <taxon>Bacteria</taxon>
        <taxon>Bacillati</taxon>
        <taxon>Bacillota</taxon>
        <taxon>Clostridia</taxon>
        <taxon>Eubacteriales</taxon>
        <taxon>Oscillospiraceae</taxon>
        <taxon>Oscillospiraceae incertae sedis</taxon>
    </lineage>
</organism>
<name>A0A078KPB4_9FIRM</name>
<feature type="domain" description="CAAX prenyl protease 2/Lysostaphin resistance protein A-like" evidence="2">
    <location>
        <begin position="92"/>
        <end position="195"/>
    </location>
</feature>
<keyword evidence="1" id="KW-1133">Transmembrane helix</keyword>
<sequence length="197" mass="22488">MAVAEAFILMLILQGILWLISPYFPATLFNKKMITMPIMIVLTIIIICYAKIRKQTLSVFPKKFSKGYIIATCVVIGLYIATPSNYTEGFTSVMTIIYGSIVTPVFEELLIRGYIWNRFSKVMTNELHIYIWNVALFTIWHLLYIIPNFISGNWDVAIFLKLVAGLGYGIVLGFIRLKTKNCWSTILAHGTLNLFMI</sequence>
<dbReference type="KEGG" id="ccel:CCDG5_1193"/>
<protein>
    <submittedName>
        <fullName evidence="3">Putative membrane protein</fullName>
    </submittedName>
</protein>
<dbReference type="AlphaFoldDB" id="A0A078KPB4"/>
<evidence type="ECO:0000259" key="2">
    <source>
        <dbReference type="Pfam" id="PF02517"/>
    </source>
</evidence>
<feature type="transmembrane region" description="Helical" evidence="1">
    <location>
        <begin position="127"/>
        <end position="146"/>
    </location>
</feature>
<dbReference type="Proteomes" id="UP000032431">
    <property type="component" value="Chromosome I"/>
</dbReference>
<feature type="transmembrane region" description="Helical" evidence="1">
    <location>
        <begin position="158"/>
        <end position="177"/>
    </location>
</feature>
<dbReference type="STRING" id="29343.CCDG5_1193"/>
<evidence type="ECO:0000313" key="4">
    <source>
        <dbReference type="Proteomes" id="UP000032431"/>
    </source>
</evidence>
<feature type="transmembrane region" description="Helical" evidence="1">
    <location>
        <begin position="93"/>
        <end position="115"/>
    </location>
</feature>
<dbReference type="InterPro" id="IPR003675">
    <property type="entry name" value="Rce1/LyrA-like_dom"/>
</dbReference>
<evidence type="ECO:0000256" key="1">
    <source>
        <dbReference type="SAM" id="Phobius"/>
    </source>
</evidence>
<dbReference type="GO" id="GO:0080120">
    <property type="term" value="P:CAAX-box protein maturation"/>
    <property type="evidence" value="ECO:0007669"/>
    <property type="project" value="UniProtKB-ARBA"/>
</dbReference>
<feature type="transmembrane region" description="Helical" evidence="1">
    <location>
        <begin position="64"/>
        <end position="81"/>
    </location>
</feature>
<feature type="transmembrane region" description="Helical" evidence="1">
    <location>
        <begin position="7"/>
        <end position="28"/>
    </location>
</feature>
<dbReference type="EMBL" id="LM995447">
    <property type="protein sequence ID" value="CDZ24308.1"/>
    <property type="molecule type" value="Genomic_DNA"/>
</dbReference>
<dbReference type="GO" id="GO:0004175">
    <property type="term" value="F:endopeptidase activity"/>
    <property type="evidence" value="ECO:0007669"/>
    <property type="project" value="UniProtKB-ARBA"/>
</dbReference>
<dbReference type="PATRIC" id="fig|29343.3.peg.1253"/>
<reference evidence="4" key="1">
    <citation type="submission" date="2014-07" db="EMBL/GenBank/DDBJ databases">
        <authorList>
            <person name="Wibberg D."/>
        </authorList>
    </citation>
    <scope>NUCLEOTIDE SEQUENCE [LARGE SCALE GENOMIC DNA]</scope>
    <source>
        <strain evidence="4">DG5</strain>
    </source>
</reference>
<dbReference type="HOGENOM" id="CLU_1382015_0_0_9"/>
<keyword evidence="4" id="KW-1185">Reference proteome</keyword>
<dbReference type="Pfam" id="PF02517">
    <property type="entry name" value="Rce1-like"/>
    <property type="match status" value="1"/>
</dbReference>
<keyword evidence="1" id="KW-0472">Membrane</keyword>
<evidence type="ECO:0000313" key="3">
    <source>
        <dbReference type="EMBL" id="CDZ24308.1"/>
    </source>
</evidence>
<gene>
    <name evidence="3" type="ORF">CCDG5_1193</name>
</gene>
<keyword evidence="1" id="KW-0812">Transmembrane</keyword>
<proteinExistence type="predicted"/>